<dbReference type="EMBL" id="CAJVPT010035990">
    <property type="protein sequence ID" value="CAG8713218.1"/>
    <property type="molecule type" value="Genomic_DNA"/>
</dbReference>
<accession>A0ACA9PKZ3</accession>
<sequence length="109" mass="11969">MNLRFTGPPLRGGTGKCAHWNAPYLCPVVNKISLKIIYTSQFIVVYMKLMPERGQTQESGEGTTWVLLVTGPAKGHIFCQSLHAPRSGGWPNLKFTAAPNKVVGGEWEV</sequence>
<keyword evidence="2" id="KW-1185">Reference proteome</keyword>
<comment type="caution">
    <text evidence="1">The sequence shown here is derived from an EMBL/GenBank/DDBJ whole genome shotgun (WGS) entry which is preliminary data.</text>
</comment>
<protein>
    <submittedName>
        <fullName evidence="1">11967_t:CDS:1</fullName>
    </submittedName>
</protein>
<dbReference type="Proteomes" id="UP000789525">
    <property type="component" value="Unassembled WGS sequence"/>
</dbReference>
<name>A0ACA9PKZ3_9GLOM</name>
<feature type="non-terminal residue" evidence="1">
    <location>
        <position position="109"/>
    </location>
</feature>
<proteinExistence type="predicted"/>
<evidence type="ECO:0000313" key="1">
    <source>
        <dbReference type="EMBL" id="CAG8713218.1"/>
    </source>
</evidence>
<evidence type="ECO:0000313" key="2">
    <source>
        <dbReference type="Proteomes" id="UP000789525"/>
    </source>
</evidence>
<organism evidence="1 2">
    <name type="scientific">Acaulospora colombiana</name>
    <dbReference type="NCBI Taxonomy" id="27376"/>
    <lineage>
        <taxon>Eukaryota</taxon>
        <taxon>Fungi</taxon>
        <taxon>Fungi incertae sedis</taxon>
        <taxon>Mucoromycota</taxon>
        <taxon>Glomeromycotina</taxon>
        <taxon>Glomeromycetes</taxon>
        <taxon>Diversisporales</taxon>
        <taxon>Acaulosporaceae</taxon>
        <taxon>Acaulospora</taxon>
    </lineage>
</organism>
<gene>
    <name evidence="1" type="ORF">ACOLOM_LOCUS10779</name>
</gene>
<reference evidence="1" key="1">
    <citation type="submission" date="2021-06" db="EMBL/GenBank/DDBJ databases">
        <authorList>
            <person name="Kallberg Y."/>
            <person name="Tangrot J."/>
            <person name="Rosling A."/>
        </authorList>
    </citation>
    <scope>NUCLEOTIDE SEQUENCE</scope>
    <source>
        <strain evidence="1">CL356</strain>
    </source>
</reference>